<feature type="domain" description="Non-haem dioxygenase N-terminal" evidence="4">
    <location>
        <begin position="46"/>
        <end position="135"/>
    </location>
</feature>
<dbReference type="SUPFAM" id="SSF51197">
    <property type="entry name" value="Clavaminate synthase-like"/>
    <property type="match status" value="1"/>
</dbReference>
<accession>A0A2K3MYL7</accession>
<dbReference type="Pfam" id="PF14226">
    <property type="entry name" value="DIOX_N"/>
    <property type="match status" value="1"/>
</dbReference>
<protein>
    <submittedName>
        <fullName evidence="5">Protein SRG1-like</fullName>
    </submittedName>
</protein>
<reference evidence="5 6" key="1">
    <citation type="journal article" date="2014" name="Am. J. Bot.">
        <title>Genome assembly and annotation for red clover (Trifolium pratense; Fabaceae).</title>
        <authorList>
            <person name="Istvanek J."/>
            <person name="Jaros M."/>
            <person name="Krenek A."/>
            <person name="Repkova J."/>
        </authorList>
    </citation>
    <scope>NUCLEOTIDE SEQUENCE [LARGE SCALE GENOMIC DNA]</scope>
    <source>
        <strain evidence="6">cv. Tatra</strain>
        <tissue evidence="5">Young leaves</tissue>
    </source>
</reference>
<keyword evidence="1" id="KW-0479">Metal-binding</keyword>
<evidence type="ECO:0000256" key="3">
    <source>
        <dbReference type="ARBA" id="ARBA00023004"/>
    </source>
</evidence>
<evidence type="ECO:0000313" key="6">
    <source>
        <dbReference type="Proteomes" id="UP000236291"/>
    </source>
</evidence>
<dbReference type="GO" id="GO:0046872">
    <property type="term" value="F:metal ion binding"/>
    <property type="evidence" value="ECO:0007669"/>
    <property type="project" value="UniProtKB-KW"/>
</dbReference>
<dbReference type="InterPro" id="IPR027443">
    <property type="entry name" value="IPNS-like_sf"/>
</dbReference>
<dbReference type="InterPro" id="IPR050295">
    <property type="entry name" value="Plant_2OG-oxidoreductases"/>
</dbReference>
<evidence type="ECO:0000313" key="5">
    <source>
        <dbReference type="EMBL" id="PNX95844.1"/>
    </source>
</evidence>
<dbReference type="Gene3D" id="2.60.120.330">
    <property type="entry name" value="B-lactam Antibiotic, Isopenicillin N Synthase, Chain"/>
    <property type="match status" value="1"/>
</dbReference>
<proteinExistence type="predicted"/>
<dbReference type="InterPro" id="IPR026992">
    <property type="entry name" value="DIOX_N"/>
</dbReference>
<dbReference type="GO" id="GO:0031418">
    <property type="term" value="F:L-ascorbic acid binding"/>
    <property type="evidence" value="ECO:0007669"/>
    <property type="project" value="UniProtKB-KW"/>
</dbReference>
<keyword evidence="2" id="KW-0847">Vitamin C</keyword>
<organism evidence="5 6">
    <name type="scientific">Trifolium pratense</name>
    <name type="common">Red clover</name>
    <dbReference type="NCBI Taxonomy" id="57577"/>
    <lineage>
        <taxon>Eukaryota</taxon>
        <taxon>Viridiplantae</taxon>
        <taxon>Streptophyta</taxon>
        <taxon>Embryophyta</taxon>
        <taxon>Tracheophyta</taxon>
        <taxon>Spermatophyta</taxon>
        <taxon>Magnoliopsida</taxon>
        <taxon>eudicotyledons</taxon>
        <taxon>Gunneridae</taxon>
        <taxon>Pentapetalae</taxon>
        <taxon>rosids</taxon>
        <taxon>fabids</taxon>
        <taxon>Fabales</taxon>
        <taxon>Fabaceae</taxon>
        <taxon>Papilionoideae</taxon>
        <taxon>50 kb inversion clade</taxon>
        <taxon>NPAAA clade</taxon>
        <taxon>Hologalegina</taxon>
        <taxon>IRL clade</taxon>
        <taxon>Trifolieae</taxon>
        <taxon>Trifolium</taxon>
    </lineage>
</organism>
<dbReference type="STRING" id="57577.A0A2K3MYL7"/>
<dbReference type="EMBL" id="ASHM01013881">
    <property type="protein sequence ID" value="PNX95844.1"/>
    <property type="molecule type" value="Genomic_DNA"/>
</dbReference>
<comment type="caution">
    <text evidence="5">The sequence shown here is derived from an EMBL/GenBank/DDBJ whole genome shotgun (WGS) entry which is preliminary data.</text>
</comment>
<sequence length="171" mass="19237">MAGSSVVLAPSVQELAKQGITKVPEQYLQPNQDPVLVSNTTSLPQLPTIDFGKLLCEDVIELEKLHNACKEWGFFQLINHGVNSSLVENVKIGIQEFFNLPMEKKKMFWQTEEEMQGFGQHVALEKEKLRWGDMFLGDSARWSTSFALLLCGLDDPVQQHADVPLAQSEHL</sequence>
<evidence type="ECO:0000259" key="4">
    <source>
        <dbReference type="Pfam" id="PF14226"/>
    </source>
</evidence>
<dbReference type="PANTHER" id="PTHR47991">
    <property type="entry name" value="OXOGLUTARATE/IRON-DEPENDENT DIOXYGENASE"/>
    <property type="match status" value="1"/>
</dbReference>
<evidence type="ECO:0000256" key="2">
    <source>
        <dbReference type="ARBA" id="ARBA00022896"/>
    </source>
</evidence>
<gene>
    <name evidence="5" type="ORF">L195_g019041</name>
</gene>
<evidence type="ECO:0000256" key="1">
    <source>
        <dbReference type="ARBA" id="ARBA00022723"/>
    </source>
</evidence>
<reference evidence="5 6" key="2">
    <citation type="journal article" date="2017" name="Front. Plant Sci.">
        <title>Gene Classification and Mining of Molecular Markers Useful in Red Clover (Trifolium pratense) Breeding.</title>
        <authorList>
            <person name="Istvanek J."/>
            <person name="Dluhosova J."/>
            <person name="Dluhos P."/>
            <person name="Patkova L."/>
            <person name="Nedelnik J."/>
            <person name="Repkova J."/>
        </authorList>
    </citation>
    <scope>NUCLEOTIDE SEQUENCE [LARGE SCALE GENOMIC DNA]</scope>
    <source>
        <strain evidence="6">cv. Tatra</strain>
        <tissue evidence="5">Young leaves</tissue>
    </source>
</reference>
<name>A0A2K3MYL7_TRIPR</name>
<dbReference type="Proteomes" id="UP000236291">
    <property type="component" value="Unassembled WGS sequence"/>
</dbReference>
<dbReference type="AlphaFoldDB" id="A0A2K3MYL7"/>
<keyword evidence="3" id="KW-0408">Iron</keyword>